<accession>A0A0P9KHP0</accession>
<dbReference type="InterPro" id="IPR035093">
    <property type="entry name" value="RelE/ParE_toxin_dom_sf"/>
</dbReference>
<evidence type="ECO:0000256" key="5">
    <source>
        <dbReference type="ARBA" id="ARBA00022801"/>
    </source>
</evidence>
<dbReference type="GO" id="GO:0004519">
    <property type="term" value="F:endonuclease activity"/>
    <property type="evidence" value="ECO:0007669"/>
    <property type="project" value="UniProtKB-KW"/>
</dbReference>
<dbReference type="RefSeq" id="WP_074800783.1">
    <property type="nucleotide sequence ID" value="NZ_FNKU01000001.1"/>
</dbReference>
<evidence type="ECO:0000256" key="4">
    <source>
        <dbReference type="ARBA" id="ARBA00022759"/>
    </source>
</evidence>
<keyword evidence="3" id="KW-0540">Nuclease</keyword>
<reference evidence="8 10" key="2">
    <citation type="submission" date="2018-08" db="EMBL/GenBank/DDBJ databases">
        <title>Recombination of ecologically and evolutionarily significant loci maintains genetic cohesion in the Pseudomonas syringae species complex.</title>
        <authorList>
            <person name="Dillon M."/>
            <person name="Thakur S."/>
            <person name="Almeida R.N.D."/>
            <person name="Weir B.S."/>
            <person name="Guttman D.S."/>
        </authorList>
    </citation>
    <scope>NUCLEOTIDE SEQUENCE [LARGE SCALE GENOMIC DNA]</scope>
    <source>
        <strain evidence="8 10">ICMP 2821</strain>
    </source>
</reference>
<dbReference type="GO" id="GO:0006401">
    <property type="term" value="P:RNA catabolic process"/>
    <property type="evidence" value="ECO:0007669"/>
    <property type="project" value="InterPro"/>
</dbReference>
<name>A0A0P9KHP0_PSECA</name>
<dbReference type="Proteomes" id="UP000281372">
    <property type="component" value="Unassembled WGS sequence"/>
</dbReference>
<dbReference type="GO" id="GO:0016787">
    <property type="term" value="F:hydrolase activity"/>
    <property type="evidence" value="ECO:0007669"/>
    <property type="project" value="UniProtKB-KW"/>
</dbReference>
<dbReference type="PATRIC" id="fig|86840.3.peg.5816"/>
<keyword evidence="4" id="KW-0255">Endonuclease</keyword>
<keyword evidence="2" id="KW-1277">Toxin-antitoxin system</keyword>
<comment type="caution">
    <text evidence="7">The sequence shown here is derived from an EMBL/GenBank/DDBJ whole genome shotgun (WGS) entry which is preliminary data.</text>
</comment>
<dbReference type="Pfam" id="PF06769">
    <property type="entry name" value="YoeB_toxin"/>
    <property type="match status" value="1"/>
</dbReference>
<protein>
    <recommendedName>
        <fullName evidence="6">Putative mRNA interferase YoeB</fullName>
    </recommendedName>
</protein>
<evidence type="ECO:0000256" key="2">
    <source>
        <dbReference type="ARBA" id="ARBA00022649"/>
    </source>
</evidence>
<organism evidence="7 9">
    <name type="scientific">Pseudomonas cannabina</name>
    <dbReference type="NCBI Taxonomy" id="86840"/>
    <lineage>
        <taxon>Bacteria</taxon>
        <taxon>Pseudomonadati</taxon>
        <taxon>Pseudomonadota</taxon>
        <taxon>Gammaproteobacteria</taxon>
        <taxon>Pseudomonadales</taxon>
        <taxon>Pseudomonadaceae</taxon>
        <taxon>Pseudomonas</taxon>
    </lineage>
</organism>
<evidence type="ECO:0000313" key="10">
    <source>
        <dbReference type="Proteomes" id="UP000281372"/>
    </source>
</evidence>
<dbReference type="GO" id="GO:0045892">
    <property type="term" value="P:negative regulation of DNA-templated transcription"/>
    <property type="evidence" value="ECO:0007669"/>
    <property type="project" value="TreeGrafter"/>
</dbReference>
<evidence type="ECO:0000313" key="8">
    <source>
        <dbReference type="EMBL" id="RMN34894.1"/>
    </source>
</evidence>
<sequence length="100" mass="11461">MSQGQKQKNKEAARSAVGVHFTALGWDDYSHWKDSDQTISKSIDSLINQCLRTPFKGIGKPEPLTGDLTGYWSRRITKEHRFVYFYEGGVLTVIACRHHY</sequence>
<evidence type="ECO:0000256" key="1">
    <source>
        <dbReference type="ARBA" id="ARBA00008172"/>
    </source>
</evidence>
<dbReference type="PANTHER" id="PTHR38039:SF1">
    <property type="entry name" value="TOXIN YOEB"/>
    <property type="match status" value="1"/>
</dbReference>
<dbReference type="NCBIfam" id="TIGR02116">
    <property type="entry name" value="toxin_Txe_YoeB"/>
    <property type="match status" value="1"/>
</dbReference>
<dbReference type="EMBL" id="RBOW01000318">
    <property type="protein sequence ID" value="RMN34894.1"/>
    <property type="molecule type" value="Genomic_DNA"/>
</dbReference>
<gene>
    <name evidence="7" type="ORF">ALO81_100561</name>
    <name evidence="8" type="ORF">ALQ64_100560</name>
</gene>
<evidence type="ECO:0000313" key="7">
    <source>
        <dbReference type="EMBL" id="KPW64665.1"/>
    </source>
</evidence>
<dbReference type="SUPFAM" id="SSF143011">
    <property type="entry name" value="RelE-like"/>
    <property type="match status" value="1"/>
</dbReference>
<proteinExistence type="inferred from homology"/>
<dbReference type="AlphaFoldDB" id="A0A0P9KHP0"/>
<comment type="similarity">
    <text evidence="1">Belongs to the YoeB family.</text>
</comment>
<evidence type="ECO:0000256" key="3">
    <source>
        <dbReference type="ARBA" id="ARBA00022722"/>
    </source>
</evidence>
<reference evidence="7 9" key="1">
    <citation type="submission" date="2015-09" db="EMBL/GenBank/DDBJ databases">
        <title>Genome announcement of multiple Pseudomonas syringae strains.</title>
        <authorList>
            <person name="Thakur S."/>
            <person name="Wang P.W."/>
            <person name="Gong Y."/>
            <person name="Weir B.S."/>
            <person name="Guttman D.S."/>
        </authorList>
    </citation>
    <scope>NUCLEOTIDE SEQUENCE [LARGE SCALE GENOMIC DNA]</scope>
    <source>
        <strain evidence="7 9">ICMP2823</strain>
    </source>
</reference>
<dbReference type="Gene3D" id="3.30.2310.20">
    <property type="entry name" value="RelE-like"/>
    <property type="match status" value="1"/>
</dbReference>
<dbReference type="InterPro" id="IPR009614">
    <property type="entry name" value="YoeB_toxin"/>
</dbReference>
<evidence type="ECO:0000313" key="9">
    <source>
        <dbReference type="Proteomes" id="UP000050564"/>
    </source>
</evidence>
<keyword evidence="5" id="KW-0378">Hydrolase</keyword>
<dbReference type="PANTHER" id="PTHR38039">
    <property type="entry name" value="TOXIN YOEB"/>
    <property type="match status" value="1"/>
</dbReference>
<dbReference type="EMBL" id="LJPX01000613">
    <property type="protein sequence ID" value="KPW64665.1"/>
    <property type="molecule type" value="Genomic_DNA"/>
</dbReference>
<evidence type="ECO:0000256" key="6">
    <source>
        <dbReference type="ARBA" id="ARBA00030388"/>
    </source>
</evidence>
<dbReference type="Proteomes" id="UP000050564">
    <property type="component" value="Unassembled WGS sequence"/>
</dbReference>